<feature type="compositionally biased region" description="Polar residues" evidence="1">
    <location>
        <begin position="635"/>
        <end position="650"/>
    </location>
</feature>
<feature type="region of interest" description="Disordered" evidence="1">
    <location>
        <begin position="582"/>
        <end position="670"/>
    </location>
</feature>
<dbReference type="InterPro" id="IPR036291">
    <property type="entry name" value="NAD(P)-bd_dom_sf"/>
</dbReference>
<dbReference type="PANTHER" id="PTHR43833:SF11">
    <property type="entry name" value="VOLTAGE-GATED POTASSIUM CHANNEL KCH"/>
    <property type="match status" value="1"/>
</dbReference>
<dbReference type="InterPro" id="IPR003148">
    <property type="entry name" value="RCK_N"/>
</dbReference>
<name>A0ABU7S6V8_9ACTN</name>
<reference evidence="5 6" key="1">
    <citation type="submission" date="2024-01" db="EMBL/GenBank/DDBJ databases">
        <title>Genome insights into Plantactinospora veratri sp. nov.</title>
        <authorList>
            <person name="Wang L."/>
        </authorList>
    </citation>
    <scope>NUCLEOTIDE SEQUENCE [LARGE SCALE GENOMIC DNA]</scope>
    <source>
        <strain evidence="5 6">NEAU-FHS4</strain>
    </source>
</reference>
<dbReference type="InterPro" id="IPR006037">
    <property type="entry name" value="RCK_C"/>
</dbReference>
<evidence type="ECO:0000259" key="3">
    <source>
        <dbReference type="PROSITE" id="PS51201"/>
    </source>
</evidence>
<sequence>MADLWRTRARRAFETRLRDGLRTNGDHRPHYVVCGQDALAVHLVSELLGNDPQGSGVRVTVIVPYRRRPDGPDIRAIRGVRVIRSDRLDEETFKTAGLVGAAGLALLHQDDVGNIHAALCAQEVEPDLRVVLRMFNMSLGHGIRQLFPNSAVLSDASMAAPAFVAAALGEVAPSYFRHGGRTLFVAPRAEVRPEQVVCGLADTRDPNHPVVLPADPADADLVLAEAVGQAGQATEQATRRRLLRAQRWRRRRIAVLLRALRSFATRKIGMATIAVLIVVVVLGFLLSFAEHTSIGNAIYLTMVTTIVGADPDTDKGAAAQVLQVVLNLAGLALIPLITAAVVDGIVKARLALDAGLLPSERSGHVVVVGLGNVGTRVMWQLHDLGIEVVAIDKDPEARGAAVARRLNIPLIVGDAAREETLDNASVGTAQALVVVSTDDVTNLQAALNARALRSDLQVVLRLFDGDFAQRIQKTFRIGVSRSVSYLAAPSFSAALLNRAVIATIPVARHALLVAEVPIASGAALAGQELGVVGQAEWVRVLALTGAGQRRAEWAPPSGHQLRPGDVLTVVVRRAGLNRLLREASTPLPAAPESGAGTTGRPGEPAGRSSSDPSRPSRRTVPRQAGRSTARDRTGEQSGQPGRAGTRSQPGRTARRSQPNPPPVRRPDPPH</sequence>
<dbReference type="RefSeq" id="WP_331206055.1">
    <property type="nucleotide sequence ID" value="NZ_JAZGQL010000001.1"/>
</dbReference>
<dbReference type="PROSITE" id="PS51201">
    <property type="entry name" value="RCK_N"/>
    <property type="match status" value="1"/>
</dbReference>
<keyword evidence="2" id="KW-0812">Transmembrane</keyword>
<evidence type="ECO:0000313" key="5">
    <source>
        <dbReference type="EMBL" id="MEE6305696.1"/>
    </source>
</evidence>
<protein>
    <submittedName>
        <fullName evidence="5">NAD-binding protein</fullName>
    </submittedName>
</protein>
<evidence type="ECO:0000256" key="2">
    <source>
        <dbReference type="SAM" id="Phobius"/>
    </source>
</evidence>
<evidence type="ECO:0000256" key="1">
    <source>
        <dbReference type="SAM" id="MobiDB-lite"/>
    </source>
</evidence>
<keyword evidence="2" id="KW-0472">Membrane</keyword>
<dbReference type="SUPFAM" id="SSF51735">
    <property type="entry name" value="NAD(P)-binding Rossmann-fold domains"/>
    <property type="match status" value="2"/>
</dbReference>
<keyword evidence="2" id="KW-1133">Transmembrane helix</keyword>
<keyword evidence="6" id="KW-1185">Reference proteome</keyword>
<accession>A0ABU7S6V8</accession>
<proteinExistence type="predicted"/>
<dbReference type="Pfam" id="PF02254">
    <property type="entry name" value="TrkA_N"/>
    <property type="match status" value="1"/>
</dbReference>
<dbReference type="Gene3D" id="3.40.50.720">
    <property type="entry name" value="NAD(P)-binding Rossmann-like Domain"/>
    <property type="match status" value="2"/>
</dbReference>
<dbReference type="EMBL" id="JAZGQL010000001">
    <property type="protein sequence ID" value="MEE6305696.1"/>
    <property type="molecule type" value="Genomic_DNA"/>
</dbReference>
<feature type="domain" description="RCK C-terminal" evidence="4">
    <location>
        <begin position="501"/>
        <end position="585"/>
    </location>
</feature>
<dbReference type="InterPro" id="IPR036721">
    <property type="entry name" value="RCK_C_sf"/>
</dbReference>
<dbReference type="SUPFAM" id="SSF116726">
    <property type="entry name" value="TrkA C-terminal domain-like"/>
    <property type="match status" value="1"/>
</dbReference>
<comment type="caution">
    <text evidence="5">The sequence shown here is derived from an EMBL/GenBank/DDBJ whole genome shotgun (WGS) entry which is preliminary data.</text>
</comment>
<dbReference type="InterPro" id="IPR050721">
    <property type="entry name" value="Trk_Ktr_HKT_K-transport"/>
</dbReference>
<dbReference type="Proteomes" id="UP001339911">
    <property type="component" value="Unassembled WGS sequence"/>
</dbReference>
<evidence type="ECO:0000259" key="4">
    <source>
        <dbReference type="PROSITE" id="PS51202"/>
    </source>
</evidence>
<dbReference type="PROSITE" id="PS51202">
    <property type="entry name" value="RCK_C"/>
    <property type="match status" value="1"/>
</dbReference>
<feature type="domain" description="RCK N-terminal" evidence="3">
    <location>
        <begin position="362"/>
        <end position="483"/>
    </location>
</feature>
<gene>
    <name evidence="5" type="ORF">V1634_02450</name>
</gene>
<organism evidence="5 6">
    <name type="scientific">Plantactinospora veratri</name>
    <dbReference type="NCBI Taxonomy" id="1436122"/>
    <lineage>
        <taxon>Bacteria</taxon>
        <taxon>Bacillati</taxon>
        <taxon>Actinomycetota</taxon>
        <taxon>Actinomycetes</taxon>
        <taxon>Micromonosporales</taxon>
        <taxon>Micromonosporaceae</taxon>
        <taxon>Plantactinospora</taxon>
    </lineage>
</organism>
<dbReference type="SUPFAM" id="SSF81324">
    <property type="entry name" value="Voltage-gated potassium channels"/>
    <property type="match status" value="1"/>
</dbReference>
<feature type="transmembrane region" description="Helical" evidence="2">
    <location>
        <begin position="321"/>
        <end position="342"/>
    </location>
</feature>
<dbReference type="PANTHER" id="PTHR43833">
    <property type="entry name" value="POTASSIUM CHANNEL PROTEIN 2-RELATED-RELATED"/>
    <property type="match status" value="1"/>
</dbReference>
<feature type="transmembrane region" description="Helical" evidence="2">
    <location>
        <begin position="268"/>
        <end position="289"/>
    </location>
</feature>
<evidence type="ECO:0000313" key="6">
    <source>
        <dbReference type="Proteomes" id="UP001339911"/>
    </source>
</evidence>